<evidence type="ECO:0000256" key="5">
    <source>
        <dbReference type="ARBA" id="ARBA00023088"/>
    </source>
</evidence>
<feature type="compositionally biased region" description="Basic and acidic residues" evidence="6">
    <location>
        <begin position="98"/>
        <end position="113"/>
    </location>
</feature>
<feature type="transmembrane region" description="Helical" evidence="7">
    <location>
        <begin position="119"/>
        <end position="138"/>
    </location>
</feature>
<protein>
    <submittedName>
        <fullName evidence="9">E domain-containing protein</fullName>
    </submittedName>
</protein>
<evidence type="ECO:0000256" key="6">
    <source>
        <dbReference type="SAM" id="MobiDB-lite"/>
    </source>
</evidence>
<accession>A0AB37HXI8</accession>
<organism evidence="9 10">
    <name type="scientific">Mammaliicoccus sciuri</name>
    <name type="common">Staphylococcus sciuri</name>
    <dbReference type="NCBI Taxonomy" id="1296"/>
    <lineage>
        <taxon>Bacteria</taxon>
        <taxon>Bacillati</taxon>
        <taxon>Bacillota</taxon>
        <taxon>Bacilli</taxon>
        <taxon>Bacillales</taxon>
        <taxon>Staphylococcaceae</taxon>
        <taxon>Mammaliicoccus</taxon>
    </lineage>
</organism>
<dbReference type="Proteomes" id="UP000640299">
    <property type="component" value="Chromosome"/>
</dbReference>
<evidence type="ECO:0000313" key="9">
    <source>
        <dbReference type="EMBL" id="QRN92624.1"/>
    </source>
</evidence>
<name>A0AB37HXI8_MAMSC</name>
<feature type="region of interest" description="Disordered" evidence="6">
    <location>
        <begin position="1"/>
        <end position="124"/>
    </location>
</feature>
<evidence type="ECO:0000256" key="2">
    <source>
        <dbReference type="ARBA" id="ARBA00022512"/>
    </source>
</evidence>
<evidence type="ECO:0000256" key="1">
    <source>
        <dbReference type="ARBA" id="ARBA00004168"/>
    </source>
</evidence>
<gene>
    <name evidence="9" type="ORF">JRU67_02030</name>
</gene>
<keyword evidence="7" id="KW-0472">Membrane</keyword>
<sequence>MDPNLPEGETKVIPGKDGLKDPETGEIIEEPQDEVISHGAKEDTGSDSDSNSDSDSDSNSDSESDSESNSDSDSDSDMGMGSTDSNNNDGNGIAKAATTDDHDKSNNDKKLPDTGEQPINNGALFGGLFAGVGSLLLLGRRKKDNKENN</sequence>
<keyword evidence="3" id="KW-0964">Secreted</keyword>
<proteinExistence type="predicted"/>
<dbReference type="EMBL" id="CP069389">
    <property type="protein sequence ID" value="QRN92624.1"/>
    <property type="molecule type" value="Genomic_DNA"/>
</dbReference>
<comment type="subcellular location">
    <subcellularLocation>
        <location evidence="1">Secreted</location>
        <location evidence="1">Cell wall</location>
        <topology evidence="1">Peptidoglycan-anchor</topology>
    </subcellularLocation>
</comment>
<evidence type="ECO:0000256" key="7">
    <source>
        <dbReference type="SAM" id="Phobius"/>
    </source>
</evidence>
<evidence type="ECO:0000313" key="10">
    <source>
        <dbReference type="Proteomes" id="UP000640299"/>
    </source>
</evidence>
<dbReference type="InterPro" id="IPR031477">
    <property type="entry name" value="SasG_E"/>
</dbReference>
<dbReference type="NCBIfam" id="TIGR01167">
    <property type="entry name" value="LPXTG_anchor"/>
    <property type="match status" value="1"/>
</dbReference>
<feature type="compositionally biased region" description="Acidic residues" evidence="6">
    <location>
        <begin position="24"/>
        <end position="33"/>
    </location>
</feature>
<dbReference type="Pfam" id="PF17041">
    <property type="entry name" value="SasG_E"/>
    <property type="match status" value="1"/>
</dbReference>
<dbReference type="Pfam" id="PF00746">
    <property type="entry name" value="Gram_pos_anchor"/>
    <property type="match status" value="1"/>
</dbReference>
<keyword evidence="7" id="KW-1133">Transmembrane helix</keyword>
<feature type="compositionally biased region" description="Low complexity" evidence="6">
    <location>
        <begin position="77"/>
        <end position="92"/>
    </location>
</feature>
<dbReference type="PROSITE" id="PS50847">
    <property type="entry name" value="GRAM_POS_ANCHORING"/>
    <property type="match status" value="1"/>
</dbReference>
<keyword evidence="4" id="KW-0732">Signal</keyword>
<keyword evidence="5" id="KW-0572">Peptidoglycan-anchor</keyword>
<feature type="domain" description="Gram-positive cocci surface proteins LPxTG" evidence="8">
    <location>
        <begin position="111"/>
        <end position="149"/>
    </location>
</feature>
<keyword evidence="2" id="KW-0134">Cell wall</keyword>
<feature type="compositionally biased region" description="Acidic residues" evidence="6">
    <location>
        <begin position="50"/>
        <end position="76"/>
    </location>
</feature>
<keyword evidence="7" id="KW-0812">Transmembrane</keyword>
<feature type="compositionally biased region" description="Basic and acidic residues" evidence="6">
    <location>
        <begin position="35"/>
        <end position="44"/>
    </location>
</feature>
<evidence type="ECO:0000256" key="4">
    <source>
        <dbReference type="ARBA" id="ARBA00022729"/>
    </source>
</evidence>
<reference evidence="9" key="1">
    <citation type="submission" date="2021-02" db="EMBL/GenBank/DDBJ databases">
        <title>cfr and optrA-positive Staphylococcus spp.</title>
        <authorList>
            <person name="Chen L."/>
        </authorList>
    </citation>
    <scope>NUCLEOTIDE SEQUENCE</scope>
    <source>
        <strain evidence="9">GDQ20D70P</strain>
    </source>
</reference>
<dbReference type="AlphaFoldDB" id="A0AB37HXI8"/>
<evidence type="ECO:0000256" key="3">
    <source>
        <dbReference type="ARBA" id="ARBA00022525"/>
    </source>
</evidence>
<evidence type="ECO:0000259" key="8">
    <source>
        <dbReference type="PROSITE" id="PS50847"/>
    </source>
</evidence>
<dbReference type="Gene3D" id="2.20.230.30">
    <property type="match status" value="1"/>
</dbReference>
<dbReference type="InterPro" id="IPR019931">
    <property type="entry name" value="LPXTG_anchor"/>
</dbReference>